<evidence type="ECO:0000313" key="2">
    <source>
        <dbReference type="EMBL" id="MFC0864258.1"/>
    </source>
</evidence>
<dbReference type="RefSeq" id="WP_394302379.1">
    <property type="nucleotide sequence ID" value="NZ_JBHMQT010000038.1"/>
</dbReference>
<accession>A0ABV6U760</accession>
<protein>
    <submittedName>
        <fullName evidence="2">Uncharacterized protein</fullName>
    </submittedName>
</protein>
<proteinExistence type="predicted"/>
<reference evidence="2 3" key="1">
    <citation type="submission" date="2024-09" db="EMBL/GenBank/DDBJ databases">
        <authorList>
            <person name="Sun Q."/>
            <person name="Mori K."/>
        </authorList>
    </citation>
    <scope>NUCLEOTIDE SEQUENCE [LARGE SCALE GENOMIC DNA]</scope>
    <source>
        <strain evidence="2 3">TBRC 1851</strain>
    </source>
</reference>
<name>A0ABV6U760_9ACTN</name>
<feature type="region of interest" description="Disordered" evidence="1">
    <location>
        <begin position="44"/>
        <end position="63"/>
    </location>
</feature>
<comment type="caution">
    <text evidence="2">The sequence shown here is derived from an EMBL/GenBank/DDBJ whole genome shotgun (WGS) entry which is preliminary data.</text>
</comment>
<feature type="compositionally biased region" description="Polar residues" evidence="1">
    <location>
        <begin position="52"/>
        <end position="63"/>
    </location>
</feature>
<evidence type="ECO:0000256" key="1">
    <source>
        <dbReference type="SAM" id="MobiDB-lite"/>
    </source>
</evidence>
<evidence type="ECO:0000313" key="3">
    <source>
        <dbReference type="Proteomes" id="UP001589870"/>
    </source>
</evidence>
<keyword evidence="3" id="KW-1185">Reference proteome</keyword>
<gene>
    <name evidence="2" type="ORF">ACFHYQ_18350</name>
</gene>
<sequence length="63" mass="6618">MEPVFVLLHSPSVGGWPTHRIPGEHLHQIFAPEAVADWLLTSSPADAASASEKGSPTSGADEK</sequence>
<dbReference type="EMBL" id="JBHMQT010000038">
    <property type="protein sequence ID" value="MFC0864258.1"/>
    <property type="molecule type" value="Genomic_DNA"/>
</dbReference>
<organism evidence="2 3">
    <name type="scientific">Sphaerimonospora cavernae</name>
    <dbReference type="NCBI Taxonomy" id="1740611"/>
    <lineage>
        <taxon>Bacteria</taxon>
        <taxon>Bacillati</taxon>
        <taxon>Actinomycetota</taxon>
        <taxon>Actinomycetes</taxon>
        <taxon>Streptosporangiales</taxon>
        <taxon>Streptosporangiaceae</taxon>
        <taxon>Sphaerimonospora</taxon>
    </lineage>
</organism>
<dbReference type="Proteomes" id="UP001589870">
    <property type="component" value="Unassembled WGS sequence"/>
</dbReference>